<gene>
    <name evidence="1" type="ORF">BDV98DRAFT_497744</name>
</gene>
<reference evidence="1 2" key="1">
    <citation type="journal article" date="2019" name="Nat. Ecol. Evol.">
        <title>Megaphylogeny resolves global patterns of mushroom evolution.</title>
        <authorList>
            <person name="Varga T."/>
            <person name="Krizsan K."/>
            <person name="Foldi C."/>
            <person name="Dima B."/>
            <person name="Sanchez-Garcia M."/>
            <person name="Sanchez-Ramirez S."/>
            <person name="Szollosi G.J."/>
            <person name="Szarkandi J.G."/>
            <person name="Papp V."/>
            <person name="Albert L."/>
            <person name="Andreopoulos W."/>
            <person name="Angelini C."/>
            <person name="Antonin V."/>
            <person name="Barry K.W."/>
            <person name="Bougher N.L."/>
            <person name="Buchanan P."/>
            <person name="Buyck B."/>
            <person name="Bense V."/>
            <person name="Catcheside P."/>
            <person name="Chovatia M."/>
            <person name="Cooper J."/>
            <person name="Damon W."/>
            <person name="Desjardin D."/>
            <person name="Finy P."/>
            <person name="Geml J."/>
            <person name="Haridas S."/>
            <person name="Hughes K."/>
            <person name="Justo A."/>
            <person name="Karasinski D."/>
            <person name="Kautmanova I."/>
            <person name="Kiss B."/>
            <person name="Kocsube S."/>
            <person name="Kotiranta H."/>
            <person name="LaButti K.M."/>
            <person name="Lechner B.E."/>
            <person name="Liimatainen K."/>
            <person name="Lipzen A."/>
            <person name="Lukacs Z."/>
            <person name="Mihaltcheva S."/>
            <person name="Morgado L.N."/>
            <person name="Niskanen T."/>
            <person name="Noordeloos M.E."/>
            <person name="Ohm R.A."/>
            <person name="Ortiz-Santana B."/>
            <person name="Ovrebo C."/>
            <person name="Racz N."/>
            <person name="Riley R."/>
            <person name="Savchenko A."/>
            <person name="Shiryaev A."/>
            <person name="Soop K."/>
            <person name="Spirin V."/>
            <person name="Szebenyi C."/>
            <person name="Tomsovsky M."/>
            <person name="Tulloss R.E."/>
            <person name="Uehling J."/>
            <person name="Grigoriev I.V."/>
            <person name="Vagvolgyi C."/>
            <person name="Papp T."/>
            <person name="Martin F.M."/>
            <person name="Miettinen O."/>
            <person name="Hibbett D.S."/>
            <person name="Nagy L.G."/>
        </authorList>
    </citation>
    <scope>NUCLEOTIDE SEQUENCE [LARGE SCALE GENOMIC DNA]</scope>
    <source>
        <strain evidence="1 2">CBS 309.79</strain>
    </source>
</reference>
<dbReference type="AlphaFoldDB" id="A0A5C3R009"/>
<dbReference type="STRING" id="1884261.A0A5C3R009"/>
<organism evidence="1 2">
    <name type="scientific">Pterulicium gracile</name>
    <dbReference type="NCBI Taxonomy" id="1884261"/>
    <lineage>
        <taxon>Eukaryota</taxon>
        <taxon>Fungi</taxon>
        <taxon>Dikarya</taxon>
        <taxon>Basidiomycota</taxon>
        <taxon>Agaricomycotina</taxon>
        <taxon>Agaricomycetes</taxon>
        <taxon>Agaricomycetidae</taxon>
        <taxon>Agaricales</taxon>
        <taxon>Pleurotineae</taxon>
        <taxon>Pterulaceae</taxon>
        <taxon>Pterulicium</taxon>
    </lineage>
</organism>
<protein>
    <submittedName>
        <fullName evidence="1">Uncharacterized protein</fullName>
    </submittedName>
</protein>
<proteinExistence type="predicted"/>
<dbReference type="OrthoDB" id="3166447at2759"/>
<dbReference type="Proteomes" id="UP000305067">
    <property type="component" value="Unassembled WGS sequence"/>
</dbReference>
<name>A0A5C3R009_9AGAR</name>
<evidence type="ECO:0000313" key="2">
    <source>
        <dbReference type="Proteomes" id="UP000305067"/>
    </source>
</evidence>
<sequence length="440" mass="48560">MLDSGILPFRTSSIPDFQVERSMKSLSSRKQAARTQRLSEVDRDDAVLRDHVARLFEAKHRPFTTGGCIPMDPSQLVLFFRSKSGITHSLDFPIDVQHETPPALDVLIGACRPHPSALDDYSDRESLFYPPNLPLTTSLELANHPILEAVRNALFPLLPTGHYLVAARDKLEVLVSGGRMDQQRSIDGRAATVIITLPVRFRGGAMVVHDPDGRQEKFYGRGGKQGDIEWTAFLADCNYEVQTVDKGCRVSISYGVYIKSFGSSGAQPEPLITPNDVFLDVLSPILNICRGRKIAFYLANEYAIVDPAETLAESLVPELKGGDSLLYHALKLFKLMPELHWSAGGYMWPVDRPAAISTGAPAPLSTPVMRGMFAAGEEDQHEDLRMRVRDSGAVPLGEADVMLLSDWNTGLPVGKQRVNFVLNGEIEKLVVYTLMVVYVA</sequence>
<keyword evidence="2" id="KW-1185">Reference proteome</keyword>
<dbReference type="EMBL" id="ML178814">
    <property type="protein sequence ID" value="TFL07522.1"/>
    <property type="molecule type" value="Genomic_DNA"/>
</dbReference>
<evidence type="ECO:0000313" key="1">
    <source>
        <dbReference type="EMBL" id="TFL07522.1"/>
    </source>
</evidence>
<accession>A0A5C3R009</accession>